<dbReference type="EMBL" id="JAFGIX010000023">
    <property type="protein sequence ID" value="MBN1572483.1"/>
    <property type="molecule type" value="Genomic_DNA"/>
</dbReference>
<comment type="pathway">
    <text evidence="2">Carbohydrate biosynthesis; dTDP-L-rhamnose biosynthesis.</text>
</comment>
<evidence type="ECO:0000256" key="2">
    <source>
        <dbReference type="RuleBase" id="RU364082"/>
    </source>
</evidence>
<accession>A0A9D8KDE7</accession>
<keyword evidence="2 4" id="KW-0560">Oxidoreductase</keyword>
<dbReference type="EC" id="1.1.1.133" evidence="2"/>
<organism evidence="4 5">
    <name type="scientific">Candidatus Zymogenus saltonus</name>
    <dbReference type="NCBI Taxonomy" id="2844893"/>
    <lineage>
        <taxon>Bacteria</taxon>
        <taxon>Deltaproteobacteria</taxon>
        <taxon>Candidatus Zymogenia</taxon>
        <taxon>Candidatus Zymogeniales</taxon>
        <taxon>Candidatus Zymogenaceae</taxon>
        <taxon>Candidatus Zymogenus</taxon>
    </lineage>
</organism>
<reference evidence="4" key="1">
    <citation type="journal article" date="2021" name="Environ. Microbiol.">
        <title>Genomic characterization of three novel Desulfobacterota classes expand the metabolic and phylogenetic diversity of the phylum.</title>
        <authorList>
            <person name="Murphy C.L."/>
            <person name="Biggerstaff J."/>
            <person name="Eichhorn A."/>
            <person name="Ewing E."/>
            <person name="Shahan R."/>
            <person name="Soriano D."/>
            <person name="Stewart S."/>
            <person name="VanMol K."/>
            <person name="Walker R."/>
            <person name="Walters P."/>
            <person name="Elshahed M.S."/>
            <person name="Youssef N.H."/>
        </authorList>
    </citation>
    <scope>NUCLEOTIDE SEQUENCE</scope>
    <source>
        <strain evidence="4">Zod_Metabat.24</strain>
    </source>
</reference>
<dbReference type="SUPFAM" id="SSF51735">
    <property type="entry name" value="NAD(P)-binding Rossmann-fold domains"/>
    <property type="match status" value="1"/>
</dbReference>
<dbReference type="InterPro" id="IPR029903">
    <property type="entry name" value="RmlD-like-bd"/>
</dbReference>
<dbReference type="PANTHER" id="PTHR10491">
    <property type="entry name" value="DTDP-4-DEHYDRORHAMNOSE REDUCTASE"/>
    <property type="match status" value="1"/>
</dbReference>
<dbReference type="GO" id="GO:0008831">
    <property type="term" value="F:dTDP-4-dehydrorhamnose reductase activity"/>
    <property type="evidence" value="ECO:0007669"/>
    <property type="project" value="UniProtKB-EC"/>
</dbReference>
<name>A0A9D8KDE7_9DELT</name>
<protein>
    <recommendedName>
        <fullName evidence="2">dTDP-4-dehydrorhamnose reductase</fullName>
        <ecNumber evidence="2">1.1.1.133</ecNumber>
    </recommendedName>
</protein>
<dbReference type="InterPro" id="IPR036291">
    <property type="entry name" value="NAD(P)-bd_dom_sf"/>
</dbReference>
<comment type="similarity">
    <text evidence="1 2">Belongs to the dTDP-4-dehydrorhamnose reductase family.</text>
</comment>
<evidence type="ECO:0000259" key="3">
    <source>
        <dbReference type="Pfam" id="PF04321"/>
    </source>
</evidence>
<gene>
    <name evidence="4" type="primary">rfbD</name>
    <name evidence="4" type="ORF">JW984_04720</name>
</gene>
<proteinExistence type="inferred from homology"/>
<evidence type="ECO:0000313" key="4">
    <source>
        <dbReference type="EMBL" id="MBN1572483.1"/>
    </source>
</evidence>
<dbReference type="GO" id="GO:0019305">
    <property type="term" value="P:dTDP-rhamnose biosynthetic process"/>
    <property type="evidence" value="ECO:0007669"/>
    <property type="project" value="TreeGrafter"/>
</dbReference>
<dbReference type="InterPro" id="IPR005913">
    <property type="entry name" value="dTDP_dehydrorham_reduct"/>
</dbReference>
<dbReference type="Gene3D" id="3.90.25.10">
    <property type="entry name" value="UDP-galactose 4-epimerase, domain 1"/>
    <property type="match status" value="1"/>
</dbReference>
<dbReference type="NCBIfam" id="TIGR01214">
    <property type="entry name" value="rmlD"/>
    <property type="match status" value="1"/>
</dbReference>
<reference evidence="4" key="2">
    <citation type="submission" date="2021-01" db="EMBL/GenBank/DDBJ databases">
        <authorList>
            <person name="Hahn C.R."/>
            <person name="Youssef N.H."/>
            <person name="Elshahed M."/>
        </authorList>
    </citation>
    <scope>NUCLEOTIDE SEQUENCE</scope>
    <source>
        <strain evidence="4">Zod_Metabat.24</strain>
    </source>
</reference>
<dbReference type="Pfam" id="PF04321">
    <property type="entry name" value="RmlD_sub_bind"/>
    <property type="match status" value="1"/>
</dbReference>
<evidence type="ECO:0000256" key="1">
    <source>
        <dbReference type="ARBA" id="ARBA00010944"/>
    </source>
</evidence>
<dbReference type="AlphaFoldDB" id="A0A9D8KDE7"/>
<keyword evidence="2" id="KW-0521">NADP</keyword>
<comment type="function">
    <text evidence="2">Catalyzes the reduction of dTDP-6-deoxy-L-lyxo-4-hexulose to yield dTDP-L-rhamnose.</text>
</comment>
<dbReference type="PANTHER" id="PTHR10491:SF4">
    <property type="entry name" value="METHIONINE ADENOSYLTRANSFERASE 2 SUBUNIT BETA"/>
    <property type="match status" value="1"/>
</dbReference>
<feature type="domain" description="RmlD-like substrate binding" evidence="3">
    <location>
        <begin position="1"/>
        <end position="288"/>
    </location>
</feature>
<dbReference type="Proteomes" id="UP000809273">
    <property type="component" value="Unassembled WGS sequence"/>
</dbReference>
<dbReference type="Gene3D" id="3.40.50.720">
    <property type="entry name" value="NAD(P)-binding Rossmann-like Domain"/>
    <property type="match status" value="1"/>
</dbReference>
<evidence type="ECO:0000313" key="5">
    <source>
        <dbReference type="Proteomes" id="UP000809273"/>
    </source>
</evidence>
<dbReference type="CDD" id="cd05254">
    <property type="entry name" value="dTDP_HR_like_SDR_e"/>
    <property type="match status" value="1"/>
</dbReference>
<comment type="caution">
    <text evidence="4">The sequence shown here is derived from an EMBL/GenBank/DDBJ whole genome shotgun (WGS) entry which is preliminary data.</text>
</comment>
<dbReference type="GO" id="GO:0005829">
    <property type="term" value="C:cytosol"/>
    <property type="evidence" value="ECO:0007669"/>
    <property type="project" value="TreeGrafter"/>
</dbReference>
<sequence>MDLLVIGARGMLGRDLVDTLSKPPFEHRVLAWDIDEIDITRLEDVEEKVAVAAGDSPFKYIVNCAAYTDVDGAEVERELSYEINAVGAKNVAEAAAKVGARTVYISTDYVFNGEKLVPIREDDEPEPVNYYGCTKLAGEEFTRSMDPGALIIRTQWLFGPYGKNFVETMLNLAGAGKTLRVVDDQVGSPTYALHLAEAIGRMIELSLSGTYHISGGGSTSWYRFAREIFELTGMDVDLVPVTTEEYVKGAGRVVAKRPKNSVFDMTKVKTDTGVTMRVWRDGLSEYLGRREAIGGEPSNSR</sequence>